<evidence type="ECO:0000313" key="3">
    <source>
        <dbReference type="Proteomes" id="UP000240978"/>
    </source>
</evidence>
<keyword evidence="1" id="KW-1133">Transmembrane helix</keyword>
<dbReference type="EMBL" id="PYGK01000006">
    <property type="protein sequence ID" value="PSL29951.1"/>
    <property type="molecule type" value="Genomic_DNA"/>
</dbReference>
<dbReference type="OrthoDB" id="671903at2"/>
<organism evidence="2 3">
    <name type="scientific">Chitinophaga ginsengisoli</name>
    <dbReference type="NCBI Taxonomy" id="363837"/>
    <lineage>
        <taxon>Bacteria</taxon>
        <taxon>Pseudomonadati</taxon>
        <taxon>Bacteroidota</taxon>
        <taxon>Chitinophagia</taxon>
        <taxon>Chitinophagales</taxon>
        <taxon>Chitinophagaceae</taxon>
        <taxon>Chitinophaga</taxon>
    </lineage>
</organism>
<dbReference type="Proteomes" id="UP000240978">
    <property type="component" value="Unassembled WGS sequence"/>
</dbReference>
<comment type="caution">
    <text evidence="2">The sequence shown here is derived from an EMBL/GenBank/DDBJ whole genome shotgun (WGS) entry which is preliminary data.</text>
</comment>
<gene>
    <name evidence="2" type="ORF">CLV42_106287</name>
</gene>
<accession>A0A2P8G7K2</accession>
<name>A0A2P8G7K2_9BACT</name>
<keyword evidence="3" id="KW-1185">Reference proteome</keyword>
<dbReference type="RefSeq" id="WP_106603150.1">
    <property type="nucleotide sequence ID" value="NZ_PYGK01000006.1"/>
</dbReference>
<keyword evidence="1" id="KW-0472">Membrane</keyword>
<reference evidence="2 3" key="1">
    <citation type="submission" date="2018-03" db="EMBL/GenBank/DDBJ databases">
        <title>Genomic Encyclopedia of Archaeal and Bacterial Type Strains, Phase II (KMG-II): from individual species to whole genera.</title>
        <authorList>
            <person name="Goeker M."/>
        </authorList>
    </citation>
    <scope>NUCLEOTIDE SEQUENCE [LARGE SCALE GENOMIC DNA]</scope>
    <source>
        <strain evidence="2 3">DSM 18107</strain>
    </source>
</reference>
<evidence type="ECO:0000313" key="2">
    <source>
        <dbReference type="EMBL" id="PSL29951.1"/>
    </source>
</evidence>
<proteinExistence type="predicted"/>
<feature type="transmembrane region" description="Helical" evidence="1">
    <location>
        <begin position="112"/>
        <end position="136"/>
    </location>
</feature>
<sequence length="137" mass="15784">MDYERYISDGNLEKVLLGFATPEEESEYEFYLDIFPELQTEKEEIERKLERLAFKEAALPPAHLKTDILQKIALETGAPAVTSNWYTKRKAVRFEDIVPPSHQMRVHIGWKILLIALLVMIATSILASVIFFAMTIK</sequence>
<dbReference type="AlphaFoldDB" id="A0A2P8G7K2"/>
<keyword evidence="1" id="KW-0812">Transmembrane</keyword>
<protein>
    <submittedName>
        <fullName evidence="2">Uncharacterized protein</fullName>
    </submittedName>
</protein>
<evidence type="ECO:0000256" key="1">
    <source>
        <dbReference type="SAM" id="Phobius"/>
    </source>
</evidence>